<evidence type="ECO:0000313" key="11">
    <source>
        <dbReference type="Proteomes" id="UP001498398"/>
    </source>
</evidence>
<dbReference type="Pfam" id="PF10513">
    <property type="entry name" value="EPL1"/>
    <property type="match status" value="1"/>
</dbReference>
<comment type="function">
    <text evidence="6">Component of the NuA4 histone acetyltransferase complex which is involved in transcriptional activation of selected genes principally by acetylation of nucleosomal histone H4 and H2A. The NuA4 complex is also involved in DNA repair. Involved in gene silencing by neighboring heterochromatin, blockage of the silencing spreading along the chromosome, and required for cell cycle progression through G2/M.</text>
</comment>
<feature type="compositionally biased region" description="Polar residues" evidence="8">
    <location>
        <begin position="811"/>
        <end position="824"/>
    </location>
</feature>
<feature type="region of interest" description="Disordered" evidence="8">
    <location>
        <begin position="712"/>
        <end position="842"/>
    </location>
</feature>
<evidence type="ECO:0000256" key="6">
    <source>
        <dbReference type="ARBA" id="ARBA00025513"/>
    </source>
</evidence>
<evidence type="ECO:0000256" key="4">
    <source>
        <dbReference type="ARBA" id="ARBA00023163"/>
    </source>
</evidence>
<evidence type="ECO:0000256" key="5">
    <source>
        <dbReference type="ARBA" id="ARBA00023242"/>
    </source>
</evidence>
<gene>
    <name evidence="10" type="primary">EPL1_1</name>
    <name evidence="10" type="ORF">VKT23_001940</name>
</gene>
<organism evidence="10 11">
    <name type="scientific">Marasmiellus scandens</name>
    <dbReference type="NCBI Taxonomy" id="2682957"/>
    <lineage>
        <taxon>Eukaryota</taxon>
        <taxon>Fungi</taxon>
        <taxon>Dikarya</taxon>
        <taxon>Basidiomycota</taxon>
        <taxon>Agaricomycotina</taxon>
        <taxon>Agaricomycetes</taxon>
        <taxon>Agaricomycetidae</taxon>
        <taxon>Agaricales</taxon>
        <taxon>Marasmiineae</taxon>
        <taxon>Omphalotaceae</taxon>
        <taxon>Marasmiellus</taxon>
    </lineage>
</organism>
<name>A0ABR1K0Q0_9AGAR</name>
<sequence length="983" mass="108272">MPRPGPTAASTLRNRNRINNKSRLKIVQGNIDTDPIIPDEDEEKNRLLQSVAGVDQEDANEHHLQAVLSEAALRNHSSGRATRGGDKDKEPAAFIPIPDSTGRVANYEEYYPPSRWKDPVSYVMSSLTVEESSSAALANGFTYFMDERAKEWLDKNNEEARGEGTSVQGAVSISGTRTSRSAKAKGKEPETQSVIMSEDEFELVMGLFEKFAHENTEFLHHALQHGMDFPPFSDYQDAFASTLPASTFAMLSPPPWLPPPQQLVRIARAVYPYWKERRLERGGHRIIPTLNFDEEDKLNESYVCFRRRESKAVRKTRASQVSSSEKLARLRAELNFPLELAKAVLLREQCKLENTKQSQAVWGARVKFVEFKRQSLVLGDKSDEELLFDKERPSRKEPRPGVRIPAKETGAQPLPVNLRADSLRPHERCQSLQSKTEALLEKQKELDQQWEDNIDSGYTSPWAPYSSRLFKYVAPPNAPSRSTQATTPTKRPVRLRLGRGGRSFVDRRFSRTSSTVPKRTRRRISSDSEDDESEPMDVDAPENDEEADRRLAERWRFDNDDGPAYGPGGSEEQDRVLVDDHSVGYMKHTMTLLAEQDMQLLANDPTLIKFGPDGRRETVIPFKIGIPFQRNVRYPSTATGQPSAQAIPAVAGMAPAVGTPVSISQQLKLHPAPKISGNGGLSHMRPVTAAATPTVSPPSQQRPPVNGIMNGINRPAMNMPHVDATKSTSPESITRSLATSPLPAKSSNASSTSPDVHMNTGAAGGSNGQASNSENISLPQSQQNHRQTSQPPQSTTPHLNGVNGNPHMSGYSPSLVNNTLQSPPVQGYSIPHTSASGSALSPQQVQNLKSVLNASSGGGNTGPQDFNLLQRQIQQMHARGQTSYINMYGMKLPPARQTQWTAGNGQGGTNSNAWSNTNSTTNPRSAVTVPVRTPSTNGTRTGITVGVNGQMPQQQQQLRQQQMSPPHRQMSPHAQQISPHFQG</sequence>
<feature type="compositionally biased region" description="Polar residues" evidence="8">
    <location>
        <begin position="831"/>
        <end position="842"/>
    </location>
</feature>
<evidence type="ECO:0000256" key="1">
    <source>
        <dbReference type="ARBA" id="ARBA00004123"/>
    </source>
</evidence>
<feature type="compositionally biased region" description="Polar residues" evidence="8">
    <location>
        <begin position="774"/>
        <end position="798"/>
    </location>
</feature>
<evidence type="ECO:0000256" key="8">
    <source>
        <dbReference type="SAM" id="MobiDB-lite"/>
    </source>
</evidence>
<feature type="region of interest" description="Disordered" evidence="8">
    <location>
        <begin position="159"/>
        <end position="192"/>
    </location>
</feature>
<evidence type="ECO:0000256" key="7">
    <source>
        <dbReference type="RuleBase" id="RU361124"/>
    </source>
</evidence>
<keyword evidence="5 7" id="KW-0539">Nucleus</keyword>
<evidence type="ECO:0000259" key="9">
    <source>
        <dbReference type="Pfam" id="PF10513"/>
    </source>
</evidence>
<dbReference type="PANTHER" id="PTHR14898">
    <property type="entry name" value="ENHANCER OF POLYCOMB"/>
    <property type="match status" value="1"/>
</dbReference>
<feature type="region of interest" description="Disordered" evidence="8">
    <location>
        <begin position="75"/>
        <end position="97"/>
    </location>
</feature>
<comment type="caution">
    <text evidence="10">The sequence shown here is derived from an EMBL/GenBank/DDBJ whole genome shotgun (WGS) entry which is preliminary data.</text>
</comment>
<feature type="domain" description="Enhancer of polycomb-like N-terminal" evidence="9">
    <location>
        <begin position="15"/>
        <end position="210"/>
    </location>
</feature>
<dbReference type="Proteomes" id="UP001498398">
    <property type="component" value="Unassembled WGS sequence"/>
</dbReference>
<feature type="compositionally biased region" description="Polar residues" evidence="8">
    <location>
        <begin position="479"/>
        <end position="489"/>
    </location>
</feature>
<feature type="compositionally biased region" description="Polar residues" evidence="8">
    <location>
        <begin position="933"/>
        <end position="942"/>
    </location>
</feature>
<evidence type="ECO:0000256" key="2">
    <source>
        <dbReference type="ARBA" id="ARBA00008035"/>
    </source>
</evidence>
<dbReference type="EMBL" id="JBANRG010000002">
    <property type="protein sequence ID" value="KAK7470514.1"/>
    <property type="molecule type" value="Genomic_DNA"/>
</dbReference>
<feature type="region of interest" description="Disordered" evidence="8">
    <location>
        <begin position="389"/>
        <end position="426"/>
    </location>
</feature>
<keyword evidence="11" id="KW-1185">Reference proteome</keyword>
<feature type="compositionally biased region" description="Polar residues" evidence="8">
    <location>
        <begin position="165"/>
        <end position="181"/>
    </location>
</feature>
<feature type="compositionally biased region" description="Low complexity" evidence="8">
    <location>
        <begin position="909"/>
        <end position="922"/>
    </location>
</feature>
<feature type="compositionally biased region" description="Basic and acidic residues" evidence="8">
    <location>
        <begin position="389"/>
        <end position="400"/>
    </location>
</feature>
<feature type="compositionally biased region" description="Polar residues" evidence="8">
    <location>
        <begin position="725"/>
        <end position="754"/>
    </location>
</feature>
<keyword evidence="3 7" id="KW-0805">Transcription regulation</keyword>
<feature type="compositionally biased region" description="Basic residues" evidence="8">
    <location>
        <begin position="14"/>
        <end position="23"/>
    </location>
</feature>
<feature type="region of interest" description="Disordered" evidence="8">
    <location>
        <begin position="476"/>
        <end position="547"/>
    </location>
</feature>
<evidence type="ECO:0000313" key="10">
    <source>
        <dbReference type="EMBL" id="KAK7470514.1"/>
    </source>
</evidence>
<protein>
    <recommendedName>
        <fullName evidence="7">Enhancer of polycomb-like protein</fullName>
    </recommendedName>
</protein>
<keyword evidence="4 7" id="KW-0804">Transcription</keyword>
<comment type="subcellular location">
    <subcellularLocation>
        <location evidence="1 7">Nucleus</location>
    </subcellularLocation>
</comment>
<feature type="compositionally biased region" description="Low complexity" evidence="8">
    <location>
        <begin position="950"/>
        <end position="962"/>
    </location>
</feature>
<feature type="compositionally biased region" description="Polar residues" evidence="8">
    <location>
        <begin position="972"/>
        <end position="983"/>
    </location>
</feature>
<feature type="compositionally biased region" description="Acidic residues" evidence="8">
    <location>
        <begin position="527"/>
        <end position="546"/>
    </location>
</feature>
<feature type="region of interest" description="Disordered" evidence="8">
    <location>
        <begin position="1"/>
        <end position="23"/>
    </location>
</feature>
<dbReference type="InterPro" id="IPR019542">
    <property type="entry name" value="Enhancer_polycomb-like_N"/>
</dbReference>
<evidence type="ECO:0000256" key="3">
    <source>
        <dbReference type="ARBA" id="ARBA00023015"/>
    </source>
</evidence>
<accession>A0ABR1K0Q0</accession>
<dbReference type="InterPro" id="IPR024943">
    <property type="entry name" value="Enhancer_polycomb"/>
</dbReference>
<feature type="region of interest" description="Disordered" evidence="8">
    <location>
        <begin position="902"/>
        <end position="983"/>
    </location>
</feature>
<reference evidence="10 11" key="1">
    <citation type="submission" date="2024-01" db="EMBL/GenBank/DDBJ databases">
        <title>A draft genome for the cacao thread blight pathogen Marasmiellus scandens.</title>
        <authorList>
            <person name="Baruah I.K."/>
            <person name="Leung J."/>
            <person name="Bukari Y."/>
            <person name="Amoako-Attah I."/>
            <person name="Meinhardt L.W."/>
            <person name="Bailey B.A."/>
            <person name="Cohen S.P."/>
        </authorList>
    </citation>
    <scope>NUCLEOTIDE SEQUENCE [LARGE SCALE GENOMIC DNA]</scope>
    <source>
        <strain evidence="10 11">GH-19</strain>
    </source>
</reference>
<comment type="similarity">
    <text evidence="2 7">Belongs to the enhancer of polycomb family.</text>
</comment>
<proteinExistence type="inferred from homology"/>